<evidence type="ECO:0000313" key="8">
    <source>
        <dbReference type="EMBL" id="CAK7208409.1"/>
    </source>
</evidence>
<feature type="transmembrane region" description="Helical" evidence="7">
    <location>
        <begin position="364"/>
        <end position="383"/>
    </location>
</feature>
<comment type="subcellular location">
    <subcellularLocation>
        <location evidence="1">Membrane</location>
        <topology evidence="1">Multi-pass membrane protein</topology>
    </subcellularLocation>
</comment>
<feature type="transmembrane region" description="Helical" evidence="7">
    <location>
        <begin position="441"/>
        <end position="459"/>
    </location>
</feature>
<evidence type="ECO:0000256" key="6">
    <source>
        <dbReference type="SAM" id="MobiDB-lite"/>
    </source>
</evidence>
<dbReference type="EMBL" id="CAWUHC010000001">
    <property type="protein sequence ID" value="CAK7208409.1"/>
    <property type="molecule type" value="Genomic_DNA"/>
</dbReference>
<feature type="transmembrane region" description="Helical" evidence="7">
    <location>
        <begin position="404"/>
        <end position="421"/>
    </location>
</feature>
<dbReference type="PANTHER" id="PTHR13285:SF18">
    <property type="entry name" value="PROTEIN-CYSTEINE N-PALMITOYLTRANSFERASE RASP"/>
    <property type="match status" value="1"/>
</dbReference>
<comment type="similarity">
    <text evidence="2">Belongs to the membrane-bound acyltransferase family.</text>
</comment>
<evidence type="ECO:0000256" key="2">
    <source>
        <dbReference type="ARBA" id="ARBA00010323"/>
    </source>
</evidence>
<proteinExistence type="inferred from homology"/>
<comment type="caution">
    <text evidence="8">The sequence shown here is derived from an EMBL/GenBank/DDBJ whole genome shotgun (WGS) entry which is preliminary data.</text>
</comment>
<keyword evidence="4 7" id="KW-1133">Transmembrane helix</keyword>
<feature type="transmembrane region" description="Helical" evidence="7">
    <location>
        <begin position="199"/>
        <end position="223"/>
    </location>
</feature>
<feature type="region of interest" description="Disordered" evidence="6">
    <location>
        <begin position="161"/>
        <end position="187"/>
    </location>
</feature>
<keyword evidence="9" id="KW-1185">Reference proteome</keyword>
<feature type="transmembrane region" description="Helical" evidence="7">
    <location>
        <begin position="520"/>
        <end position="541"/>
    </location>
</feature>
<feature type="region of interest" description="Disordered" evidence="6">
    <location>
        <begin position="31"/>
        <end position="50"/>
    </location>
</feature>
<evidence type="ECO:0000313" key="9">
    <source>
        <dbReference type="Proteomes" id="UP001642406"/>
    </source>
</evidence>
<dbReference type="Proteomes" id="UP001642406">
    <property type="component" value="Unassembled WGS sequence"/>
</dbReference>
<feature type="transmembrane region" description="Helical" evidence="7">
    <location>
        <begin position="547"/>
        <end position="568"/>
    </location>
</feature>
<dbReference type="PANTHER" id="PTHR13285">
    <property type="entry name" value="ACYLTRANSFERASE"/>
    <property type="match status" value="1"/>
</dbReference>
<evidence type="ECO:0000256" key="4">
    <source>
        <dbReference type="ARBA" id="ARBA00022989"/>
    </source>
</evidence>
<sequence length="657" mass="74762">MSLFSFLRSIYNVDTLDTRFTTPATVPYKPASPRLGAGGRSNGTLGNGALSTDGRRDVAADIVKRAEPSKWRTPEFFVYYFIFLTVVPYMFWVAYDVSRPSDPRYSRFEDKLAPGWIPGRKVDTSDAQYHTFRSNLPYMALLLLFHPLLRRAWNAVYPSSTSLTSSSSSSSSASSSSPTRPLTPEQANARKEQRLSFDYAFAFVFLVALHGISAAKVLLILWINYQMATALPRQHVPVATWVFNVGTLFANELAGGYHLVNVASLISDGSWEPLSRIAIEGQQTASVLVQWGAWLDGFGGIMPRWEILFNLTVLRLISFNLDHYWSHNDRGSSLEKKQLDPANLSERDRVSISAPPQDFSFRNYVAYAVYAPLYLTGPIISFNDFVHQARYRATTIESRRTLRYGVRFVLCLLAMELVLHYDYVGAISQSGPNWSSYTSAQLSLLSFFNLHIIWLKLLLPWRLFRLWALIDGIDPPENMLRCVSNNYSTLSFWRAWHRSYNRWLVRYIWIPLGGSNFRSWLGAARSLLTYMLVFTFVALWHDIQLRLLIWGWLVVLFFVPEVLASFLFPARRWAKRPTAYRMLCCAGAVINILMMMSANLVGFAVGLDGLQSIIHGIVHDWSGFLFLVTACGALFVGVQVMFEIRQSEMRRGMLLKC</sequence>
<dbReference type="Pfam" id="PF03062">
    <property type="entry name" value="MBOAT"/>
    <property type="match status" value="1"/>
</dbReference>
<organism evidence="8 9">
    <name type="scientific">Sporothrix bragantina</name>
    <dbReference type="NCBI Taxonomy" id="671064"/>
    <lineage>
        <taxon>Eukaryota</taxon>
        <taxon>Fungi</taxon>
        <taxon>Dikarya</taxon>
        <taxon>Ascomycota</taxon>
        <taxon>Pezizomycotina</taxon>
        <taxon>Sordariomycetes</taxon>
        <taxon>Sordariomycetidae</taxon>
        <taxon>Ophiostomatales</taxon>
        <taxon>Ophiostomataceae</taxon>
        <taxon>Sporothrix</taxon>
    </lineage>
</organism>
<feature type="compositionally biased region" description="Low complexity" evidence="6">
    <location>
        <begin position="161"/>
        <end position="184"/>
    </location>
</feature>
<evidence type="ECO:0000256" key="1">
    <source>
        <dbReference type="ARBA" id="ARBA00004141"/>
    </source>
</evidence>
<name>A0ABP0AKP6_9PEZI</name>
<protein>
    <submittedName>
        <fullName evidence="8">Glycerol transporter</fullName>
    </submittedName>
</protein>
<reference evidence="8 9" key="1">
    <citation type="submission" date="2024-01" db="EMBL/GenBank/DDBJ databases">
        <authorList>
            <person name="Allen C."/>
            <person name="Tagirdzhanova G."/>
        </authorList>
    </citation>
    <scope>NUCLEOTIDE SEQUENCE [LARGE SCALE GENOMIC DNA]</scope>
</reference>
<accession>A0ABP0AKP6</accession>
<keyword evidence="5 7" id="KW-0472">Membrane</keyword>
<dbReference type="InterPro" id="IPR051085">
    <property type="entry name" value="MB_O-acyltransferase"/>
</dbReference>
<feature type="transmembrane region" description="Helical" evidence="7">
    <location>
        <begin position="580"/>
        <end position="601"/>
    </location>
</feature>
<keyword evidence="3 7" id="KW-0812">Transmembrane</keyword>
<dbReference type="InterPro" id="IPR004299">
    <property type="entry name" value="MBOAT_fam"/>
</dbReference>
<evidence type="ECO:0000256" key="5">
    <source>
        <dbReference type="ARBA" id="ARBA00023136"/>
    </source>
</evidence>
<feature type="transmembrane region" description="Helical" evidence="7">
    <location>
        <begin position="621"/>
        <end position="642"/>
    </location>
</feature>
<evidence type="ECO:0000256" key="7">
    <source>
        <dbReference type="SAM" id="Phobius"/>
    </source>
</evidence>
<feature type="transmembrane region" description="Helical" evidence="7">
    <location>
        <begin position="77"/>
        <end position="97"/>
    </location>
</feature>
<evidence type="ECO:0000256" key="3">
    <source>
        <dbReference type="ARBA" id="ARBA00022692"/>
    </source>
</evidence>
<gene>
    <name evidence="8" type="primary">GUP1</name>
    <name evidence="8" type="ORF">SBRCBS47491_000082</name>
</gene>